<dbReference type="InterPro" id="IPR036679">
    <property type="entry name" value="FlgN-like_sf"/>
</dbReference>
<evidence type="ECO:0000256" key="2">
    <source>
        <dbReference type="SAM" id="Coils"/>
    </source>
</evidence>
<accession>A0A433XH14</accession>
<feature type="coiled-coil region" evidence="2">
    <location>
        <begin position="97"/>
        <end position="124"/>
    </location>
</feature>
<dbReference type="Gene3D" id="1.20.58.300">
    <property type="entry name" value="FlgN-like"/>
    <property type="match status" value="1"/>
</dbReference>
<keyword evidence="4" id="KW-0969">Cilium</keyword>
<evidence type="ECO:0000256" key="1">
    <source>
        <dbReference type="ARBA" id="ARBA00022795"/>
    </source>
</evidence>
<evidence type="ECO:0000256" key="3">
    <source>
        <dbReference type="SAM" id="MobiDB-lite"/>
    </source>
</evidence>
<dbReference type="GO" id="GO:0044780">
    <property type="term" value="P:bacterial-type flagellum assembly"/>
    <property type="evidence" value="ECO:0007669"/>
    <property type="project" value="InterPro"/>
</dbReference>
<keyword evidence="4" id="KW-0966">Cell projection</keyword>
<dbReference type="AlphaFoldDB" id="A0A433XH14"/>
<dbReference type="SUPFAM" id="SSF140566">
    <property type="entry name" value="FlgN-like"/>
    <property type="match status" value="1"/>
</dbReference>
<keyword evidence="1" id="KW-1005">Bacterial flagellum biogenesis</keyword>
<name>A0A433XH14_9BACL</name>
<dbReference type="Pfam" id="PF05130">
    <property type="entry name" value="FlgN"/>
    <property type="match status" value="1"/>
</dbReference>
<evidence type="ECO:0000313" key="4">
    <source>
        <dbReference type="EMBL" id="RUT33278.1"/>
    </source>
</evidence>
<reference evidence="4 5" key="1">
    <citation type="submission" date="2018-12" db="EMBL/GenBank/DDBJ databases">
        <authorList>
            <person name="Sun L."/>
            <person name="Chen Z."/>
        </authorList>
    </citation>
    <scope>NUCLEOTIDE SEQUENCE [LARGE SCALE GENOMIC DNA]</scope>
    <source>
        <strain evidence="4 5">3-5-3</strain>
    </source>
</reference>
<dbReference type="Proteomes" id="UP000272464">
    <property type="component" value="Unassembled WGS sequence"/>
</dbReference>
<organism evidence="4 5">
    <name type="scientific">Paenibacillus zeisoli</name>
    <dbReference type="NCBI Taxonomy" id="2496267"/>
    <lineage>
        <taxon>Bacteria</taxon>
        <taxon>Bacillati</taxon>
        <taxon>Bacillota</taxon>
        <taxon>Bacilli</taxon>
        <taxon>Bacillales</taxon>
        <taxon>Paenibacillaceae</taxon>
        <taxon>Paenibacillus</taxon>
    </lineage>
</organism>
<keyword evidence="5" id="KW-1185">Reference proteome</keyword>
<keyword evidence="4" id="KW-0282">Flagellum</keyword>
<dbReference type="InterPro" id="IPR007809">
    <property type="entry name" value="FlgN-like"/>
</dbReference>
<dbReference type="OrthoDB" id="2660802at2"/>
<evidence type="ECO:0000313" key="5">
    <source>
        <dbReference type="Proteomes" id="UP000272464"/>
    </source>
</evidence>
<feature type="region of interest" description="Disordered" evidence="3">
    <location>
        <begin position="143"/>
        <end position="166"/>
    </location>
</feature>
<protein>
    <submittedName>
        <fullName evidence="4">Flagellar protein FlgN</fullName>
    </submittedName>
</protein>
<dbReference type="EMBL" id="RZNX01000002">
    <property type="protein sequence ID" value="RUT33278.1"/>
    <property type="molecule type" value="Genomic_DNA"/>
</dbReference>
<keyword evidence="2" id="KW-0175">Coiled coil</keyword>
<proteinExistence type="predicted"/>
<gene>
    <name evidence="4" type="ORF">EJP77_06390</name>
</gene>
<dbReference type="RefSeq" id="WP_127198393.1">
    <property type="nucleotide sequence ID" value="NZ_RZNX01000002.1"/>
</dbReference>
<comment type="caution">
    <text evidence="4">The sequence shown here is derived from an EMBL/GenBank/DDBJ whole genome shotgun (WGS) entry which is preliminary data.</text>
</comment>
<sequence length="166" mass="18771">MAVQALVDSLSKLDEAHLVMLDCAVKKRAAIMKNNVEDLIGILNQESRIVKQIEQLEDTRMTACYAFLQERGVKSQLNLTITELSRLVFDPEEKKSLLDMQKQLSDTLHRLKELNDLNQKLIEQSLTFLDYSLDLLVGEPEQAATYQHPADKSGGRGRPGLFDTRA</sequence>